<sequence>MADLITDATNGATTIEARLTGMYWDATPNRMRVSMHGYAMTEFESLDNNLRLLGVIKLLEALVTAPHGSVVDFADASQNYQPIFVETQPELSAYEQLIGRVGQSAITSARALLQGTHPSGVKASDITGTALWAAIMQVGHTPRSEEVEALRIVRHVTSIDHEGDGTPLVASAPTSPKSFRQDQLPGLYDELIHGHWMQGSLRSWWSVDGTRWIADEIGNIWPSTKVQWVPAP</sequence>
<dbReference type="AlphaFoldDB" id="A0A6J6NHC6"/>
<accession>A0A6J6NHC6</accession>
<evidence type="ECO:0000313" key="1">
    <source>
        <dbReference type="EMBL" id="CAB4684015.1"/>
    </source>
</evidence>
<dbReference type="EMBL" id="CAEZWV010000046">
    <property type="protein sequence ID" value="CAB4684015.1"/>
    <property type="molecule type" value="Genomic_DNA"/>
</dbReference>
<protein>
    <submittedName>
        <fullName evidence="1">Unannotated protein</fullName>
    </submittedName>
</protein>
<reference evidence="1" key="1">
    <citation type="submission" date="2020-05" db="EMBL/GenBank/DDBJ databases">
        <authorList>
            <person name="Chiriac C."/>
            <person name="Salcher M."/>
            <person name="Ghai R."/>
            <person name="Kavagutti S V."/>
        </authorList>
    </citation>
    <scope>NUCLEOTIDE SEQUENCE</scope>
</reference>
<organism evidence="1">
    <name type="scientific">freshwater metagenome</name>
    <dbReference type="NCBI Taxonomy" id="449393"/>
    <lineage>
        <taxon>unclassified sequences</taxon>
        <taxon>metagenomes</taxon>
        <taxon>ecological metagenomes</taxon>
    </lineage>
</organism>
<name>A0A6J6NHC6_9ZZZZ</name>
<proteinExistence type="predicted"/>
<gene>
    <name evidence="1" type="ORF">UFOPK2295_01575</name>
</gene>